<dbReference type="InterPro" id="IPR037521">
    <property type="entry name" value="FLCN/SMCR8_DENN"/>
</dbReference>
<evidence type="ECO:0000256" key="13">
    <source>
        <dbReference type="ARBA" id="ARBA00023228"/>
    </source>
</evidence>
<dbReference type="AlphaFoldDB" id="A0A267F8A4"/>
<evidence type="ECO:0000256" key="7">
    <source>
        <dbReference type="ARBA" id="ARBA00009987"/>
    </source>
</evidence>
<sequence length="581" mass="64360">NCLIALTHFCEDHGPSVVLCMQVMQQLPSSSRQLLEVAPTPPSPARAEETLLTQQQPPPASVCFPVVACPSCRSMPPNILAMHTEDASAGVHLVSSQHPTWPSQLYSRLRQACLRVHSCEVCPTSAMYFGDPVNGHVMGSPFQLDDAKARGLTSQYAVVVMSTDSRMLLQAWPWLVAQIGRISGALKQMATAQFQAEQLRQGSAKATRINGSSWLRMRRSDNPARSLAQLTGDPAVFKRLHLWFSWMLRGWQREEIRVGRPTEDELVEELQMMAADQDCLLDSEDSEDEGTRTVVPTPTAPTVCKPAGGNAVVSIVFHSLRHIRQRLKRVPVTNLIDRSVSVLDPDSPQLSLHRQPHIFLLLLYHLVTGNQIVFRTNLPALAASFFKLMRQILPHNCVQEVLNSSVYEEPYRCNFLGLAWEAVIPDIVLTDPVSHPMLVLECRADLRSLAAESFASVDDLTVSCATNCPVPSSAYNSLLGLPGLIDELDKLLDSQQLPDEALDLLVTNVKEDWLNRARQFFTCCYVQGAQQQQLSNAQVSELLDSLGCSRNDELVLKFWTRGLAATSRREIQGLGGKVGSR</sequence>
<comment type="caution">
    <text evidence="17">The sequence shown here is derived from an EMBL/GenBank/DDBJ whole genome shotgun (WGS) entry which is preliminary data.</text>
</comment>
<evidence type="ECO:0000259" key="16">
    <source>
        <dbReference type="PROSITE" id="PS51834"/>
    </source>
</evidence>
<feature type="non-terminal residue" evidence="17">
    <location>
        <position position="1"/>
    </location>
</feature>
<dbReference type="GO" id="GO:0005634">
    <property type="term" value="C:nucleus"/>
    <property type="evidence" value="ECO:0007669"/>
    <property type="project" value="UniProtKB-SubCell"/>
</dbReference>
<keyword evidence="14" id="KW-0539">Nucleus</keyword>
<dbReference type="InterPro" id="IPR037520">
    <property type="entry name" value="Folliculin/SMCR8_longin"/>
</dbReference>
<dbReference type="GO" id="GO:0005765">
    <property type="term" value="C:lysosomal membrane"/>
    <property type="evidence" value="ECO:0007669"/>
    <property type="project" value="UniProtKB-SubCell"/>
</dbReference>
<evidence type="ECO:0000256" key="14">
    <source>
        <dbReference type="ARBA" id="ARBA00023242"/>
    </source>
</evidence>
<gene>
    <name evidence="17" type="ORF">BOX15_Mlig027378g2</name>
</gene>
<evidence type="ECO:0000256" key="2">
    <source>
        <dbReference type="ARBA" id="ARBA00004138"/>
    </source>
</evidence>
<feature type="domain" description="UDENN FLCN/SMCR8-type" evidence="16">
    <location>
        <begin position="78"/>
        <end position="564"/>
    </location>
</feature>
<dbReference type="InterPro" id="IPR032035">
    <property type="entry name" value="Folliculin_DENN"/>
</dbReference>
<name>A0A267F8A4_9PLAT</name>
<dbReference type="Pfam" id="PF11704">
    <property type="entry name" value="Folliculin"/>
    <property type="match status" value="1"/>
</dbReference>
<dbReference type="GO" id="GO:0005829">
    <property type="term" value="C:cytosol"/>
    <property type="evidence" value="ECO:0007669"/>
    <property type="project" value="UniProtKB-SubCell"/>
</dbReference>
<dbReference type="GO" id="GO:0005096">
    <property type="term" value="F:GTPase activator activity"/>
    <property type="evidence" value="ECO:0007669"/>
    <property type="project" value="UniProtKB-KW"/>
</dbReference>
<evidence type="ECO:0000256" key="4">
    <source>
        <dbReference type="ARBA" id="ARBA00004300"/>
    </source>
</evidence>
<dbReference type="GO" id="GO:0005819">
    <property type="term" value="C:spindle"/>
    <property type="evidence" value="ECO:0007669"/>
    <property type="project" value="UniProtKB-SubCell"/>
</dbReference>
<evidence type="ECO:0000256" key="8">
    <source>
        <dbReference type="ARBA" id="ARBA00021824"/>
    </source>
</evidence>
<dbReference type="EMBL" id="NIVC01001338">
    <property type="protein sequence ID" value="PAA69252.1"/>
    <property type="molecule type" value="Genomic_DNA"/>
</dbReference>
<dbReference type="GO" id="GO:0005929">
    <property type="term" value="C:cilium"/>
    <property type="evidence" value="ECO:0007669"/>
    <property type="project" value="UniProtKB-SubCell"/>
</dbReference>
<dbReference type="GO" id="GO:1904263">
    <property type="term" value="P:positive regulation of TORC1 signaling"/>
    <property type="evidence" value="ECO:0007669"/>
    <property type="project" value="TreeGrafter"/>
</dbReference>
<keyword evidence="10" id="KW-0963">Cytoplasm</keyword>
<evidence type="ECO:0000256" key="9">
    <source>
        <dbReference type="ARBA" id="ARBA00022468"/>
    </source>
</evidence>
<dbReference type="InterPro" id="IPR044886">
    <property type="entry name" value="FLCN_DENN_C_sf"/>
</dbReference>
<protein>
    <recommendedName>
        <fullName evidence="8">Folliculin</fullName>
    </recommendedName>
</protein>
<dbReference type="PANTHER" id="PTHR31441:SF2">
    <property type="entry name" value="FOLLICULIN"/>
    <property type="match status" value="1"/>
</dbReference>
<evidence type="ECO:0000256" key="11">
    <source>
        <dbReference type="ARBA" id="ARBA00023136"/>
    </source>
</evidence>
<dbReference type="PROSITE" id="PS51834">
    <property type="entry name" value="DENN_FLCN_SMCR8"/>
    <property type="match status" value="1"/>
</dbReference>
<proteinExistence type="inferred from homology"/>
<evidence type="ECO:0000256" key="6">
    <source>
        <dbReference type="ARBA" id="ARBA00004656"/>
    </source>
</evidence>
<keyword evidence="12" id="KW-0206">Cytoskeleton</keyword>
<accession>A0A267F8A4</accession>
<evidence type="ECO:0000256" key="15">
    <source>
        <dbReference type="ARBA" id="ARBA00023273"/>
    </source>
</evidence>
<dbReference type="STRING" id="282301.A0A267F8A4"/>
<dbReference type="GO" id="GO:0005813">
    <property type="term" value="C:centrosome"/>
    <property type="evidence" value="ECO:0007669"/>
    <property type="project" value="UniProtKB-SubCell"/>
</dbReference>
<comment type="similarity">
    <text evidence="7">Belongs to the folliculin family.</text>
</comment>
<comment type="subcellular location">
    <subcellularLocation>
        <location evidence="2">Cell projection</location>
        <location evidence="2">Cilium</location>
    </subcellularLocation>
    <subcellularLocation>
        <location evidence="4">Cytoplasm</location>
        <location evidence="4">Cytoskeleton</location>
        <location evidence="4">Microtubule organizing center</location>
        <location evidence="4">Centrosome</location>
    </subcellularLocation>
    <subcellularLocation>
        <location evidence="3">Cytoplasm</location>
        <location evidence="3">Cytoskeleton</location>
        <location evidence="3">Spindle</location>
    </subcellularLocation>
    <subcellularLocation>
        <location evidence="5">Cytoplasm</location>
        <location evidence="5">Cytosol</location>
    </subcellularLocation>
    <subcellularLocation>
        <location evidence="6">Lysosome membrane</location>
    </subcellularLocation>
    <subcellularLocation>
        <location evidence="1">Nucleus</location>
    </subcellularLocation>
</comment>
<dbReference type="Gene3D" id="3.40.50.12430">
    <property type="match status" value="1"/>
</dbReference>
<dbReference type="OrthoDB" id="5599713at2759"/>
<dbReference type="Gene3D" id="1.10.10.1730">
    <property type="entry name" value="Folliculin"/>
    <property type="match status" value="1"/>
</dbReference>
<dbReference type="Proteomes" id="UP000215902">
    <property type="component" value="Unassembled WGS sequence"/>
</dbReference>
<keyword evidence="18" id="KW-1185">Reference proteome</keyword>
<keyword evidence="15" id="KW-0966">Cell projection</keyword>
<reference evidence="17 18" key="1">
    <citation type="submission" date="2017-06" db="EMBL/GenBank/DDBJ databases">
        <title>A platform for efficient transgenesis in Macrostomum lignano, a flatworm model organism for stem cell research.</title>
        <authorList>
            <person name="Berezikov E."/>
        </authorList>
    </citation>
    <scope>NUCLEOTIDE SEQUENCE [LARGE SCALE GENOMIC DNA]</scope>
    <source>
        <strain evidence="17">DV1</strain>
        <tissue evidence="17">Whole organism</tissue>
    </source>
</reference>
<dbReference type="PANTHER" id="PTHR31441">
    <property type="entry name" value="FOLLICULIN FAMILY MEMBER"/>
    <property type="match status" value="1"/>
</dbReference>
<keyword evidence="13" id="KW-0458">Lysosome</keyword>
<dbReference type="InterPro" id="IPR021713">
    <property type="entry name" value="Folliculin"/>
</dbReference>
<keyword evidence="11" id="KW-0472">Membrane</keyword>
<organism evidence="17 18">
    <name type="scientific">Macrostomum lignano</name>
    <dbReference type="NCBI Taxonomy" id="282301"/>
    <lineage>
        <taxon>Eukaryota</taxon>
        <taxon>Metazoa</taxon>
        <taxon>Spiralia</taxon>
        <taxon>Lophotrochozoa</taxon>
        <taxon>Platyhelminthes</taxon>
        <taxon>Rhabditophora</taxon>
        <taxon>Macrostomorpha</taxon>
        <taxon>Macrostomida</taxon>
        <taxon>Macrostomidae</taxon>
        <taxon>Macrostomum</taxon>
    </lineage>
</organism>
<evidence type="ECO:0000256" key="3">
    <source>
        <dbReference type="ARBA" id="ARBA00004186"/>
    </source>
</evidence>
<evidence type="ECO:0000256" key="10">
    <source>
        <dbReference type="ARBA" id="ARBA00022490"/>
    </source>
</evidence>
<evidence type="ECO:0000256" key="12">
    <source>
        <dbReference type="ARBA" id="ARBA00023212"/>
    </source>
</evidence>
<evidence type="ECO:0000313" key="17">
    <source>
        <dbReference type="EMBL" id="PAA69252.1"/>
    </source>
</evidence>
<evidence type="ECO:0000313" key="18">
    <source>
        <dbReference type="Proteomes" id="UP000215902"/>
    </source>
</evidence>
<keyword evidence="9" id="KW-0343">GTPase activation</keyword>
<dbReference type="Pfam" id="PF16692">
    <property type="entry name" value="Folliculin_C"/>
    <property type="match status" value="1"/>
</dbReference>
<evidence type="ECO:0000256" key="5">
    <source>
        <dbReference type="ARBA" id="ARBA00004514"/>
    </source>
</evidence>
<evidence type="ECO:0000256" key="1">
    <source>
        <dbReference type="ARBA" id="ARBA00004123"/>
    </source>
</evidence>